<evidence type="ECO:0000313" key="3">
    <source>
        <dbReference type="Proteomes" id="UP000184517"/>
    </source>
</evidence>
<name>A0A1M5ILK8_9GAMM</name>
<feature type="transmembrane region" description="Helical" evidence="1">
    <location>
        <begin position="40"/>
        <end position="60"/>
    </location>
</feature>
<feature type="transmembrane region" description="Helical" evidence="1">
    <location>
        <begin position="184"/>
        <end position="205"/>
    </location>
</feature>
<sequence length="292" mass="31064">MYEEASNSTILMLLHTAVYPFLAALIVSIVAGKLLRASSYLGYLGGFIVGLGLIHSGLSFPPNQAIDYYSVTTLIGIASVLCLTLINSLTLRFSASFVLFGLSFYFLLNPVLKHSGLVISLSWAFSCAIVTLIYHLLIQEKVQETVKFKTNNERSISPLLLPIGLMITAGAAAPVISIGGSLLIGQLLGALGAALFGDVAVSYFIKATKSHSAIPAFLILGGLITQSHVLADIPLNVMLMLVASCFVTPLATALGNKLSNKQSTFIIIGQTIVSILISGLSLWLVWPESSLY</sequence>
<keyword evidence="1" id="KW-0472">Membrane</keyword>
<feature type="transmembrane region" description="Helical" evidence="1">
    <location>
        <begin position="237"/>
        <end position="254"/>
    </location>
</feature>
<protein>
    <submittedName>
        <fullName evidence="2">Uncharacterized protein</fullName>
    </submittedName>
</protein>
<evidence type="ECO:0000313" key="2">
    <source>
        <dbReference type="EMBL" id="SHG29202.1"/>
    </source>
</evidence>
<dbReference type="AlphaFoldDB" id="A0A1M5ILK8"/>
<dbReference type="RefSeq" id="WP_072841084.1">
    <property type="nucleotide sequence ID" value="NZ_FQVF01000019.1"/>
</dbReference>
<keyword evidence="1" id="KW-1133">Transmembrane helix</keyword>
<gene>
    <name evidence="2" type="ORF">SAMN02745753_03645</name>
</gene>
<reference evidence="3" key="1">
    <citation type="submission" date="2016-11" db="EMBL/GenBank/DDBJ databases">
        <authorList>
            <person name="Varghese N."/>
            <person name="Submissions S."/>
        </authorList>
    </citation>
    <scope>NUCLEOTIDE SEQUENCE [LARGE SCALE GENOMIC DNA]</scope>
    <source>
        <strain evidence="3">DSM 16579</strain>
    </source>
</reference>
<feature type="transmembrane region" description="Helical" evidence="1">
    <location>
        <begin position="66"/>
        <end position="86"/>
    </location>
</feature>
<dbReference type="STRING" id="1122206.SAMN02745753_03645"/>
<accession>A0A1M5ILK8</accession>
<dbReference type="Proteomes" id="UP000184517">
    <property type="component" value="Unassembled WGS sequence"/>
</dbReference>
<feature type="transmembrane region" description="Helical" evidence="1">
    <location>
        <begin position="212"/>
        <end position="231"/>
    </location>
</feature>
<dbReference type="EMBL" id="FQVF01000019">
    <property type="protein sequence ID" value="SHG29202.1"/>
    <property type="molecule type" value="Genomic_DNA"/>
</dbReference>
<proteinExistence type="predicted"/>
<dbReference type="OrthoDB" id="6104792at2"/>
<organism evidence="2 3">
    <name type="scientific">Marinomonas polaris DSM 16579</name>
    <dbReference type="NCBI Taxonomy" id="1122206"/>
    <lineage>
        <taxon>Bacteria</taxon>
        <taxon>Pseudomonadati</taxon>
        <taxon>Pseudomonadota</taxon>
        <taxon>Gammaproteobacteria</taxon>
        <taxon>Oceanospirillales</taxon>
        <taxon>Oceanospirillaceae</taxon>
        <taxon>Marinomonas</taxon>
    </lineage>
</organism>
<feature type="transmembrane region" description="Helical" evidence="1">
    <location>
        <begin position="266"/>
        <end position="286"/>
    </location>
</feature>
<feature type="transmembrane region" description="Helical" evidence="1">
    <location>
        <begin position="118"/>
        <end position="138"/>
    </location>
</feature>
<keyword evidence="1" id="KW-0812">Transmembrane</keyword>
<feature type="transmembrane region" description="Helical" evidence="1">
    <location>
        <begin position="159"/>
        <end position="178"/>
    </location>
</feature>
<feature type="transmembrane region" description="Helical" evidence="1">
    <location>
        <begin position="12"/>
        <end position="31"/>
    </location>
</feature>
<feature type="transmembrane region" description="Helical" evidence="1">
    <location>
        <begin position="93"/>
        <end position="112"/>
    </location>
</feature>
<evidence type="ECO:0000256" key="1">
    <source>
        <dbReference type="SAM" id="Phobius"/>
    </source>
</evidence>
<keyword evidence="3" id="KW-1185">Reference proteome</keyword>